<dbReference type="InterPro" id="IPR009057">
    <property type="entry name" value="Homeodomain-like_sf"/>
</dbReference>
<name>A0A6B8VWF4_9CORY</name>
<dbReference type="GO" id="GO:0003677">
    <property type="term" value="F:DNA binding"/>
    <property type="evidence" value="ECO:0007669"/>
    <property type="project" value="InterPro"/>
</dbReference>
<sequence length="105" mass="11747">MPAPKKYSDELKARAVRLTLDALSDPATKHGAYKRIAAQLDLNAETLRTWVRQAQIDNGDRPGNTTSDAERLAQLEKENKELRRANEILKSASAFFAAEPDRPSR</sequence>
<dbReference type="Gene3D" id="1.10.10.10">
    <property type="entry name" value="Winged helix-like DNA-binding domain superfamily/Winged helix DNA-binding domain"/>
    <property type="match status" value="1"/>
</dbReference>
<gene>
    <name evidence="2" type="ORF">COCCU_12870</name>
</gene>
<dbReference type="KEGG" id="cok:COCCU_12870"/>
<dbReference type="AlphaFoldDB" id="A0A6B8VWF4"/>
<organism evidence="2 3">
    <name type="scientific">Corynebacterium occultum</name>
    <dbReference type="NCBI Taxonomy" id="2675219"/>
    <lineage>
        <taxon>Bacteria</taxon>
        <taxon>Bacillati</taxon>
        <taxon>Actinomycetota</taxon>
        <taxon>Actinomycetes</taxon>
        <taxon>Mycobacteriales</taxon>
        <taxon>Corynebacteriaceae</taxon>
        <taxon>Corynebacterium</taxon>
    </lineage>
</organism>
<dbReference type="RefSeq" id="WP_156232044.1">
    <property type="nucleotide sequence ID" value="NZ_CP046455.1"/>
</dbReference>
<dbReference type="InterPro" id="IPR036388">
    <property type="entry name" value="WH-like_DNA-bd_sf"/>
</dbReference>
<dbReference type="Pfam" id="PF01527">
    <property type="entry name" value="HTH_Tnp_1"/>
    <property type="match status" value="1"/>
</dbReference>
<keyword evidence="1" id="KW-0175">Coiled coil</keyword>
<accession>A0A6B8VWF4</accession>
<dbReference type="GO" id="GO:0006313">
    <property type="term" value="P:DNA transposition"/>
    <property type="evidence" value="ECO:0007669"/>
    <property type="project" value="InterPro"/>
</dbReference>
<protein>
    <submittedName>
        <fullName evidence="2">Transposase</fullName>
    </submittedName>
</protein>
<evidence type="ECO:0000313" key="2">
    <source>
        <dbReference type="EMBL" id="QGU08473.1"/>
    </source>
</evidence>
<dbReference type="SUPFAM" id="SSF46689">
    <property type="entry name" value="Homeodomain-like"/>
    <property type="match status" value="1"/>
</dbReference>
<keyword evidence="3" id="KW-1185">Reference proteome</keyword>
<dbReference type="EMBL" id="CP046455">
    <property type="protein sequence ID" value="QGU08473.1"/>
    <property type="molecule type" value="Genomic_DNA"/>
</dbReference>
<evidence type="ECO:0000313" key="3">
    <source>
        <dbReference type="Proteomes" id="UP000424462"/>
    </source>
</evidence>
<feature type="coiled-coil region" evidence="1">
    <location>
        <begin position="65"/>
        <end position="92"/>
    </location>
</feature>
<evidence type="ECO:0000256" key="1">
    <source>
        <dbReference type="SAM" id="Coils"/>
    </source>
</evidence>
<dbReference type="GO" id="GO:0004803">
    <property type="term" value="F:transposase activity"/>
    <property type="evidence" value="ECO:0007669"/>
    <property type="project" value="InterPro"/>
</dbReference>
<dbReference type="InterPro" id="IPR002514">
    <property type="entry name" value="Transposase_8"/>
</dbReference>
<dbReference type="Proteomes" id="UP000424462">
    <property type="component" value="Chromosome"/>
</dbReference>
<proteinExistence type="predicted"/>
<reference evidence="2 3" key="1">
    <citation type="submission" date="2019-11" db="EMBL/GenBank/DDBJ databases">
        <title>Complete genome sequence of Corynebacterium kalinowskii 1959, a novel Corynebacterium species isolated from soil of a small paddock in Vilsendorf, Germany.</title>
        <authorList>
            <person name="Schaffert L."/>
            <person name="Ruwe M."/>
            <person name="Milse J."/>
            <person name="Hanuschka K."/>
            <person name="Ortseifen V."/>
            <person name="Droste J."/>
            <person name="Brandt D."/>
            <person name="Schlueter L."/>
            <person name="Kutter Y."/>
            <person name="Vinke S."/>
            <person name="Viehoefer P."/>
            <person name="Jacob L."/>
            <person name="Luebke N.-C."/>
            <person name="Schulte-Berndt E."/>
            <person name="Hain C."/>
            <person name="Linder M."/>
            <person name="Schmidt P."/>
            <person name="Wollenschlaeger L."/>
            <person name="Luttermann T."/>
            <person name="Thieme E."/>
            <person name="Hassa J."/>
            <person name="Haak M."/>
            <person name="Wittchen M."/>
            <person name="Mentz A."/>
            <person name="Persicke M."/>
            <person name="Busche T."/>
            <person name="Ruckert C."/>
        </authorList>
    </citation>
    <scope>NUCLEOTIDE SEQUENCE [LARGE SCALE GENOMIC DNA]</scope>
    <source>
        <strain evidence="2 3">2039</strain>
    </source>
</reference>